<reference evidence="2" key="1">
    <citation type="submission" date="2016-10" db="EMBL/GenBank/DDBJ databases">
        <authorList>
            <person name="Varghese N."/>
        </authorList>
    </citation>
    <scope>NUCLEOTIDE SEQUENCE [LARGE SCALE GENOMIC DNA]</scope>
    <source>
        <strain evidence="2">DSM 24868</strain>
    </source>
</reference>
<evidence type="ECO:0000313" key="1">
    <source>
        <dbReference type="EMBL" id="SEJ25833.1"/>
    </source>
</evidence>
<organism evidence="1 2">
    <name type="scientific">Demequina mangrovi</name>
    <dbReference type="NCBI Taxonomy" id="1043493"/>
    <lineage>
        <taxon>Bacteria</taxon>
        <taxon>Bacillati</taxon>
        <taxon>Actinomycetota</taxon>
        <taxon>Actinomycetes</taxon>
        <taxon>Micrococcales</taxon>
        <taxon>Demequinaceae</taxon>
        <taxon>Demequina</taxon>
    </lineage>
</organism>
<keyword evidence="2" id="KW-1185">Reference proteome</keyword>
<dbReference type="EMBL" id="FNZI01000002">
    <property type="protein sequence ID" value="SEJ25833.1"/>
    <property type="molecule type" value="Genomic_DNA"/>
</dbReference>
<protein>
    <submittedName>
        <fullName evidence="1">Uncharacterized protein</fullName>
    </submittedName>
</protein>
<dbReference type="Gene3D" id="1.10.490.160">
    <property type="match status" value="1"/>
</dbReference>
<sequence length="134" mass="14693">MERLAELAHARFADAAPASPAAVEWRALDEHTRDANRAWARFQPTLAAALGLRIVPREAPGARSRLTPEEVEAGGRIEHLRWARFTRASGRGTHPDLVEWGELDDATRELDLMRVRDLPELLAAVGLAVGDADG</sequence>
<name>A0A1H6X9K3_9MICO</name>
<proteinExistence type="predicted"/>
<dbReference type="STRING" id="1043493.SAMN05421637_1354"/>
<dbReference type="eggNOG" id="COG1226">
    <property type="taxonomic scope" value="Bacteria"/>
</dbReference>
<accession>A0A1H6X9K3</accession>
<gene>
    <name evidence="1" type="ORF">SAMN05421637_1354</name>
</gene>
<dbReference type="AlphaFoldDB" id="A0A1H6X9K3"/>
<dbReference type="Proteomes" id="UP000183315">
    <property type="component" value="Unassembled WGS sequence"/>
</dbReference>
<evidence type="ECO:0000313" key="2">
    <source>
        <dbReference type="Proteomes" id="UP000183315"/>
    </source>
</evidence>
<dbReference type="RefSeq" id="WP_042214157.1">
    <property type="nucleotide sequence ID" value="NZ_BBLU01000005.1"/>
</dbReference>